<proteinExistence type="predicted"/>
<comment type="caution">
    <text evidence="1">The sequence shown here is derived from an EMBL/GenBank/DDBJ whole genome shotgun (WGS) entry which is preliminary data.</text>
</comment>
<keyword evidence="2" id="KW-1185">Reference proteome</keyword>
<dbReference type="AlphaFoldDB" id="A0AAV6YST4"/>
<dbReference type="Proteomes" id="UP000824782">
    <property type="component" value="Unassembled WGS sequence"/>
</dbReference>
<protein>
    <submittedName>
        <fullName evidence="1">Uncharacterized protein</fullName>
    </submittedName>
</protein>
<evidence type="ECO:0000313" key="1">
    <source>
        <dbReference type="EMBL" id="KAG8539726.1"/>
    </source>
</evidence>
<organism evidence="1 2">
    <name type="scientific">Engystomops pustulosus</name>
    <name type="common">Tungara frog</name>
    <name type="synonym">Physalaemus pustulosus</name>
    <dbReference type="NCBI Taxonomy" id="76066"/>
    <lineage>
        <taxon>Eukaryota</taxon>
        <taxon>Metazoa</taxon>
        <taxon>Chordata</taxon>
        <taxon>Craniata</taxon>
        <taxon>Vertebrata</taxon>
        <taxon>Euteleostomi</taxon>
        <taxon>Amphibia</taxon>
        <taxon>Batrachia</taxon>
        <taxon>Anura</taxon>
        <taxon>Neobatrachia</taxon>
        <taxon>Hyloidea</taxon>
        <taxon>Leptodactylidae</taxon>
        <taxon>Leiuperinae</taxon>
        <taxon>Engystomops</taxon>
    </lineage>
</organism>
<name>A0AAV6YST4_ENGPU</name>
<reference evidence="1" key="1">
    <citation type="thesis" date="2020" institute="ProQuest LLC" country="789 East Eisenhower Parkway, Ann Arbor, MI, USA">
        <title>Comparative Genomics and Chromosome Evolution.</title>
        <authorList>
            <person name="Mudd A.B."/>
        </authorList>
    </citation>
    <scope>NUCLEOTIDE SEQUENCE</scope>
    <source>
        <strain evidence="1">237g6f4</strain>
        <tissue evidence="1">Blood</tissue>
    </source>
</reference>
<gene>
    <name evidence="1" type="ORF">GDO81_020466</name>
</gene>
<accession>A0AAV6YST4</accession>
<dbReference type="EMBL" id="WNYA01013321">
    <property type="protein sequence ID" value="KAG8539726.1"/>
    <property type="molecule type" value="Genomic_DNA"/>
</dbReference>
<sequence length="149" mass="16351">MRKASGHPGKRSMHTGTYSYVPLFGSWIKSICSLWKGYSGLGVTFRGVFTTLPGLWRAQTIQAFTSLVTGVVMPGVNHLWFMSTSMAILDVYVSAGYLTYCRVQGSGQAHPLSQHPGPIGIWAPAFLHTPFTSDDTRATRDWNTCGSNF</sequence>
<evidence type="ECO:0000313" key="2">
    <source>
        <dbReference type="Proteomes" id="UP000824782"/>
    </source>
</evidence>